<name>A0AAN6FZL2_9PEZI</name>
<reference evidence="2" key="1">
    <citation type="submission" date="2021-12" db="EMBL/GenBank/DDBJ databases">
        <title>Black yeast isolated from Biological Soil Crust.</title>
        <authorList>
            <person name="Kurbessoian T."/>
        </authorList>
    </citation>
    <scope>NUCLEOTIDE SEQUENCE</scope>
    <source>
        <strain evidence="2">CCFEE 5208</strain>
    </source>
</reference>
<dbReference type="Pfam" id="PF06985">
    <property type="entry name" value="HET"/>
    <property type="match status" value="1"/>
</dbReference>
<proteinExistence type="predicted"/>
<feature type="domain" description="Heterokaryon incompatibility" evidence="1">
    <location>
        <begin position="1"/>
        <end position="81"/>
    </location>
</feature>
<organism evidence="2 3">
    <name type="scientific">Friedmanniomyces endolithicus</name>
    <dbReference type="NCBI Taxonomy" id="329885"/>
    <lineage>
        <taxon>Eukaryota</taxon>
        <taxon>Fungi</taxon>
        <taxon>Dikarya</taxon>
        <taxon>Ascomycota</taxon>
        <taxon>Pezizomycotina</taxon>
        <taxon>Dothideomycetes</taxon>
        <taxon>Dothideomycetidae</taxon>
        <taxon>Mycosphaerellales</taxon>
        <taxon>Teratosphaeriaceae</taxon>
        <taxon>Friedmanniomyces</taxon>
    </lineage>
</organism>
<evidence type="ECO:0000313" key="2">
    <source>
        <dbReference type="EMBL" id="KAK0327429.1"/>
    </source>
</evidence>
<evidence type="ECO:0000313" key="3">
    <source>
        <dbReference type="Proteomes" id="UP001168146"/>
    </source>
</evidence>
<evidence type="ECO:0000259" key="1">
    <source>
        <dbReference type="Pfam" id="PF06985"/>
    </source>
</evidence>
<accession>A0AAN6FZL2</accession>
<dbReference type="InterPro" id="IPR052895">
    <property type="entry name" value="HetReg/Transcr_Mod"/>
</dbReference>
<dbReference type="PANTHER" id="PTHR24148:SF64">
    <property type="entry name" value="HETEROKARYON INCOMPATIBILITY DOMAIN-CONTAINING PROTEIN"/>
    <property type="match status" value="1"/>
</dbReference>
<gene>
    <name evidence="2" type="ORF">LTR82_000944</name>
</gene>
<dbReference type="EMBL" id="JASUXU010000002">
    <property type="protein sequence ID" value="KAK0327429.1"/>
    <property type="molecule type" value="Genomic_DNA"/>
</dbReference>
<dbReference type="PANTHER" id="PTHR24148">
    <property type="entry name" value="ANKYRIN REPEAT DOMAIN-CONTAINING PROTEIN 39 HOMOLOG-RELATED"/>
    <property type="match status" value="1"/>
</dbReference>
<dbReference type="AlphaFoldDB" id="A0AAN6FZL2"/>
<sequence length="358" mass="39567">MADIYRSGVGGVIYLGGETTASARIVETLNLLHSENRCTIHGFEGDSETVPSGGSRASRHLAALKDLYSREWFSRTWVVQEAILPKTSIVILGSLVLSLEKVLCVAQGLSDGSAFQDDFVFRAEYLALLIDHLRSSPSDNSLATSMGLLVKGLRFQDVSDPPDKIYGLLRLCSRLEELPGLLVPDYDRPVRDVYRDAARFLIQSSEEGLGVLRQVRHIKKPDTSATAFPSWVPFWDRSGSYANDQGSLLSYHTDHSAHANTIVEIHLATLGDLDVLEVSGLLIDTIVYTDDSFQPAHLAHSDDGLRVRHLVNRVTQLLGVDRTSFDGFGRSLCSSEKESRKIGPKTRLYTTSLAIWHI</sequence>
<comment type="caution">
    <text evidence="2">The sequence shown here is derived from an EMBL/GenBank/DDBJ whole genome shotgun (WGS) entry which is preliminary data.</text>
</comment>
<protein>
    <recommendedName>
        <fullName evidence="1">Heterokaryon incompatibility domain-containing protein</fullName>
    </recommendedName>
</protein>
<dbReference type="InterPro" id="IPR010730">
    <property type="entry name" value="HET"/>
</dbReference>
<dbReference type="Proteomes" id="UP001168146">
    <property type="component" value="Unassembled WGS sequence"/>
</dbReference>